<protein>
    <submittedName>
        <fullName evidence="1">Uncharacterized protein</fullName>
    </submittedName>
</protein>
<dbReference type="AlphaFoldDB" id="A0A4C1UN29"/>
<reference evidence="1 2" key="1">
    <citation type="journal article" date="2019" name="Commun. Biol.">
        <title>The bagworm genome reveals a unique fibroin gene that provides high tensile strength.</title>
        <authorList>
            <person name="Kono N."/>
            <person name="Nakamura H."/>
            <person name="Ohtoshi R."/>
            <person name="Tomita M."/>
            <person name="Numata K."/>
            <person name="Arakawa K."/>
        </authorList>
    </citation>
    <scope>NUCLEOTIDE SEQUENCE [LARGE SCALE GENOMIC DNA]</scope>
</reference>
<organism evidence="1 2">
    <name type="scientific">Eumeta variegata</name>
    <name type="common">Bagworm moth</name>
    <name type="synonym">Eumeta japonica</name>
    <dbReference type="NCBI Taxonomy" id="151549"/>
    <lineage>
        <taxon>Eukaryota</taxon>
        <taxon>Metazoa</taxon>
        <taxon>Ecdysozoa</taxon>
        <taxon>Arthropoda</taxon>
        <taxon>Hexapoda</taxon>
        <taxon>Insecta</taxon>
        <taxon>Pterygota</taxon>
        <taxon>Neoptera</taxon>
        <taxon>Endopterygota</taxon>
        <taxon>Lepidoptera</taxon>
        <taxon>Glossata</taxon>
        <taxon>Ditrysia</taxon>
        <taxon>Tineoidea</taxon>
        <taxon>Psychidae</taxon>
        <taxon>Oiketicinae</taxon>
        <taxon>Eumeta</taxon>
    </lineage>
</organism>
<dbReference type="EMBL" id="BGZK01000199">
    <property type="protein sequence ID" value="GBP27848.1"/>
    <property type="molecule type" value="Genomic_DNA"/>
</dbReference>
<accession>A0A4C1UN29</accession>
<evidence type="ECO:0000313" key="1">
    <source>
        <dbReference type="EMBL" id="GBP27848.1"/>
    </source>
</evidence>
<name>A0A4C1UN29_EUMVA</name>
<gene>
    <name evidence="1" type="ORF">EVAR_94252_1</name>
</gene>
<evidence type="ECO:0000313" key="2">
    <source>
        <dbReference type="Proteomes" id="UP000299102"/>
    </source>
</evidence>
<proteinExistence type="predicted"/>
<dbReference type="Proteomes" id="UP000299102">
    <property type="component" value="Unassembled WGS sequence"/>
</dbReference>
<sequence length="148" mass="16914">MSKRFKVELLRPTTPARRRRTKRAAFVSAPTRSPCGPIKTLSIYHRAKETGSRDRAIKLRLELVKGHFKRHIRSALVLYAVMGAVTISKQPPSTKRNNISYLALCDFKALTYEQTDVLINGRWRCDEALCGSLDGRSRDHRAGRLFLF</sequence>
<keyword evidence="2" id="KW-1185">Reference proteome</keyword>
<comment type="caution">
    <text evidence="1">The sequence shown here is derived from an EMBL/GenBank/DDBJ whole genome shotgun (WGS) entry which is preliminary data.</text>
</comment>